<name>A0A4Y9AAE3_9BACI</name>
<protein>
    <submittedName>
        <fullName evidence="2">HD-GYP domain-containing protein</fullName>
    </submittedName>
</protein>
<dbReference type="OrthoDB" id="9759601at2"/>
<dbReference type="PANTHER" id="PTHR43155">
    <property type="entry name" value="CYCLIC DI-GMP PHOSPHODIESTERASE PA4108-RELATED"/>
    <property type="match status" value="1"/>
</dbReference>
<evidence type="ECO:0000259" key="1">
    <source>
        <dbReference type="PROSITE" id="PS51832"/>
    </source>
</evidence>
<keyword evidence="3" id="KW-1185">Reference proteome</keyword>
<dbReference type="InterPro" id="IPR037522">
    <property type="entry name" value="HD_GYP_dom"/>
</dbReference>
<dbReference type="EMBL" id="SRHY01000025">
    <property type="protein sequence ID" value="TFJ92302.1"/>
    <property type="molecule type" value="Genomic_DNA"/>
</dbReference>
<dbReference type="CDD" id="cd00077">
    <property type="entry name" value="HDc"/>
    <property type="match status" value="1"/>
</dbReference>
<sequence>MRVESSQLIPGCVLLKDVIGKTNNPIVPEQTVLTDEHITILHKFLVEMVDVSPKLAGGEPFRPELTDRKQDVPGQTSGGTFAAHYQNTVADYKQLFEKWQNGAVIDIPEVRQILIPFFENVETVGLPVYTLNQYAAEKNTCDRSVSVGALAAFLAQRLGYEKGEWLQIGLAGSLSDCSMAKWDDTLVTKNGSLSFLQWEMIKKHPIRSYRMIEKAPAISQAAKLAVLQHHERLDGSGYPFGLTSEKIHTYSRIIAVCDMYYSLMFERKQSAFDVIGKLKDEQFTTFDQHVLKAFITSFAIVSVNTKVRLSINRTGEIVFMDEQHPAHPIVKLDDSHDILPLRNHRDVHIEAILHH</sequence>
<dbReference type="Pfam" id="PF13487">
    <property type="entry name" value="HD_5"/>
    <property type="match status" value="1"/>
</dbReference>
<reference evidence="2 3" key="1">
    <citation type="submission" date="2019-03" db="EMBL/GenBank/DDBJ databases">
        <title>Genome sequence of Lentibacillus salicampi ATCC BAA-719.</title>
        <authorList>
            <person name="Maclea K.S."/>
            <person name="Simoes Junior M."/>
        </authorList>
    </citation>
    <scope>NUCLEOTIDE SEQUENCE [LARGE SCALE GENOMIC DNA]</scope>
    <source>
        <strain evidence="2 3">ATCC BAA-719</strain>
    </source>
</reference>
<dbReference type="PROSITE" id="PS51832">
    <property type="entry name" value="HD_GYP"/>
    <property type="match status" value="1"/>
</dbReference>
<dbReference type="Gene3D" id="1.10.3210.10">
    <property type="entry name" value="Hypothetical protein af1432"/>
    <property type="match status" value="1"/>
</dbReference>
<dbReference type="AlphaFoldDB" id="A0A4Y9AAE3"/>
<dbReference type="RefSeq" id="WP_135110633.1">
    <property type="nucleotide sequence ID" value="NZ_SRHY01000025.1"/>
</dbReference>
<dbReference type="SUPFAM" id="SSF109604">
    <property type="entry name" value="HD-domain/PDEase-like"/>
    <property type="match status" value="1"/>
</dbReference>
<evidence type="ECO:0000313" key="2">
    <source>
        <dbReference type="EMBL" id="TFJ92302.1"/>
    </source>
</evidence>
<comment type="caution">
    <text evidence="2">The sequence shown here is derived from an EMBL/GenBank/DDBJ whole genome shotgun (WGS) entry which is preliminary data.</text>
</comment>
<evidence type="ECO:0000313" key="3">
    <source>
        <dbReference type="Proteomes" id="UP000298484"/>
    </source>
</evidence>
<gene>
    <name evidence="2" type="ORF">E4U82_13165</name>
</gene>
<dbReference type="PANTHER" id="PTHR43155:SF2">
    <property type="entry name" value="CYCLIC DI-GMP PHOSPHODIESTERASE PA4108"/>
    <property type="match status" value="1"/>
</dbReference>
<dbReference type="Proteomes" id="UP000298484">
    <property type="component" value="Unassembled WGS sequence"/>
</dbReference>
<organism evidence="2 3">
    <name type="scientific">Lentibacillus salicampi</name>
    <dbReference type="NCBI Taxonomy" id="175306"/>
    <lineage>
        <taxon>Bacteria</taxon>
        <taxon>Bacillati</taxon>
        <taxon>Bacillota</taxon>
        <taxon>Bacilli</taxon>
        <taxon>Bacillales</taxon>
        <taxon>Bacillaceae</taxon>
        <taxon>Lentibacillus</taxon>
    </lineage>
</organism>
<proteinExistence type="predicted"/>
<accession>A0A4Y9AAE3</accession>
<feature type="domain" description="HD-GYP" evidence="1">
    <location>
        <begin position="118"/>
        <end position="314"/>
    </location>
</feature>
<dbReference type="InterPro" id="IPR003607">
    <property type="entry name" value="HD/PDEase_dom"/>
</dbReference>